<name>A0A5C4MT90_9ACTN</name>
<gene>
    <name evidence="3" type="ORF">FHE65_06475</name>
    <name evidence="2" type="ORF">FHE65_11795</name>
</gene>
<dbReference type="Pfam" id="PF07978">
    <property type="entry name" value="NIPSNAP"/>
    <property type="match status" value="1"/>
</dbReference>
<dbReference type="Gene3D" id="3.30.70.100">
    <property type="match status" value="1"/>
</dbReference>
<dbReference type="EMBL" id="VDFR01000032">
    <property type="protein sequence ID" value="TNC48811.1"/>
    <property type="molecule type" value="Genomic_DNA"/>
</dbReference>
<evidence type="ECO:0000313" key="3">
    <source>
        <dbReference type="EMBL" id="TNC48811.1"/>
    </source>
</evidence>
<organism evidence="3 4">
    <name type="scientific">Mumia zhuanghuii</name>
    <dbReference type="NCBI Taxonomy" id="2585211"/>
    <lineage>
        <taxon>Bacteria</taxon>
        <taxon>Bacillati</taxon>
        <taxon>Actinomycetota</taxon>
        <taxon>Actinomycetes</taxon>
        <taxon>Propionibacteriales</taxon>
        <taxon>Nocardioidaceae</taxon>
        <taxon>Mumia</taxon>
    </lineage>
</organism>
<sequence length="229" mass="24717">MPRTALVELRRYALHPGQRETLISLFDSEFLAPQEDAGMSVLGQFRDLDDPDQFVWMRGFDDAVSRGKSLQAFYGGPVWARNRDAANATMISSDDVLLLRPVSGGALTLSSAQEPSPPGLVVTTVYQPDDLDGFVALMEAAGEDRLTALGSARVAAYVSADVANTFPALPVRADARAYVRVARFATEAEHAAHVRRVTAAAASESVLQVVQSSIGEELRLTPTDRSVLR</sequence>
<dbReference type="RefSeq" id="WP_139105558.1">
    <property type="nucleotide sequence ID" value="NZ_VDFR01000032.1"/>
</dbReference>
<protein>
    <submittedName>
        <fullName evidence="3">NIPSNAP family protein</fullName>
    </submittedName>
</protein>
<evidence type="ECO:0000259" key="1">
    <source>
        <dbReference type="Pfam" id="PF07978"/>
    </source>
</evidence>
<evidence type="ECO:0000313" key="2">
    <source>
        <dbReference type="EMBL" id="TNC46736.1"/>
    </source>
</evidence>
<dbReference type="SUPFAM" id="SSF54909">
    <property type="entry name" value="Dimeric alpha+beta barrel"/>
    <property type="match status" value="1"/>
</dbReference>
<dbReference type="Proteomes" id="UP000306740">
    <property type="component" value="Unassembled WGS sequence"/>
</dbReference>
<dbReference type="InterPro" id="IPR011008">
    <property type="entry name" value="Dimeric_a/b-barrel"/>
</dbReference>
<accession>A0A5C4MT90</accession>
<comment type="caution">
    <text evidence="3">The sequence shown here is derived from an EMBL/GenBank/DDBJ whole genome shotgun (WGS) entry which is preliminary data.</text>
</comment>
<evidence type="ECO:0000313" key="4">
    <source>
        <dbReference type="Proteomes" id="UP000306740"/>
    </source>
</evidence>
<dbReference type="InterPro" id="IPR012577">
    <property type="entry name" value="NIPSNAP"/>
</dbReference>
<reference evidence="3 4" key="1">
    <citation type="submission" date="2019-05" db="EMBL/GenBank/DDBJ databases">
        <title>Mumia sp. nov., isolated from the intestinal contents of plateau pika (Ochotona curzoniae) in the Qinghai-Tibet plateau of China.</title>
        <authorList>
            <person name="Tian Z."/>
        </authorList>
    </citation>
    <scope>NUCLEOTIDE SEQUENCE [LARGE SCALE GENOMIC DNA]</scope>
    <source>
        <strain evidence="4">527</strain>
        <strain evidence="3">Z527</strain>
    </source>
</reference>
<dbReference type="EMBL" id="VDFR01000052">
    <property type="protein sequence ID" value="TNC46736.1"/>
    <property type="molecule type" value="Genomic_DNA"/>
</dbReference>
<feature type="domain" description="NIPSNAP" evidence="1">
    <location>
        <begin position="7"/>
        <end position="103"/>
    </location>
</feature>
<dbReference type="OrthoDB" id="9809695at2"/>
<proteinExistence type="predicted"/>
<dbReference type="AlphaFoldDB" id="A0A5C4MT90"/>